<dbReference type="Pfam" id="PF00295">
    <property type="entry name" value="Glyco_hydro_28"/>
    <property type="match status" value="1"/>
</dbReference>
<evidence type="ECO:0000256" key="6">
    <source>
        <dbReference type="ARBA" id="ARBA00022729"/>
    </source>
</evidence>
<evidence type="ECO:0000256" key="11">
    <source>
        <dbReference type="PROSITE-ProRule" id="PRU10052"/>
    </source>
</evidence>
<keyword evidence="7 12" id="KW-0378">Hydrolase</keyword>
<keyword evidence="5" id="KW-0964">Secreted</keyword>
<dbReference type="OrthoDB" id="187139at2759"/>
<dbReference type="KEGG" id="soe:110786285"/>
<feature type="active site" evidence="11">
    <location>
        <position position="266"/>
    </location>
</feature>
<evidence type="ECO:0000313" key="15">
    <source>
        <dbReference type="RefSeq" id="XP_021846527.1"/>
    </source>
</evidence>
<dbReference type="InterPro" id="IPR012334">
    <property type="entry name" value="Pectin_lyas_fold"/>
</dbReference>
<dbReference type="Proteomes" id="UP000813463">
    <property type="component" value="Chromosome 3"/>
</dbReference>
<dbReference type="PROSITE" id="PS51257">
    <property type="entry name" value="PROKAR_LIPOPROTEIN"/>
    <property type="match status" value="1"/>
</dbReference>
<evidence type="ECO:0000256" key="10">
    <source>
        <dbReference type="ARBA" id="ARBA00034074"/>
    </source>
</evidence>
<evidence type="ECO:0000256" key="7">
    <source>
        <dbReference type="ARBA" id="ARBA00022801"/>
    </source>
</evidence>
<dbReference type="PANTHER" id="PTHR31375">
    <property type="match status" value="1"/>
</dbReference>
<keyword evidence="6 13" id="KW-0732">Signal</keyword>
<keyword evidence="14" id="KW-1185">Reference proteome</keyword>
<keyword evidence="4" id="KW-0134">Cell wall</keyword>
<dbReference type="InterPro" id="IPR006626">
    <property type="entry name" value="PbH1"/>
</dbReference>
<evidence type="ECO:0000256" key="13">
    <source>
        <dbReference type="SAM" id="SignalP"/>
    </source>
</evidence>
<comment type="similarity">
    <text evidence="2 12">Belongs to the glycosyl hydrolase 28 family.</text>
</comment>
<protein>
    <recommendedName>
        <fullName evidence="3">endo-polygalacturonase</fullName>
        <ecNumber evidence="3">3.2.1.15</ecNumber>
    </recommendedName>
</protein>
<reference evidence="14" key="1">
    <citation type="journal article" date="2021" name="Nat. Commun.">
        <title>Genomic analyses provide insights into spinach domestication and the genetic basis of agronomic traits.</title>
        <authorList>
            <person name="Cai X."/>
            <person name="Sun X."/>
            <person name="Xu C."/>
            <person name="Sun H."/>
            <person name="Wang X."/>
            <person name="Ge C."/>
            <person name="Zhang Z."/>
            <person name="Wang Q."/>
            <person name="Fei Z."/>
            <person name="Jiao C."/>
            <person name="Wang Q."/>
        </authorList>
    </citation>
    <scope>NUCLEOTIDE SEQUENCE [LARGE SCALE GENOMIC DNA]</scope>
    <source>
        <strain evidence="14">cv. Varoflay</strain>
    </source>
</reference>
<evidence type="ECO:0000256" key="3">
    <source>
        <dbReference type="ARBA" id="ARBA00012736"/>
    </source>
</evidence>
<evidence type="ECO:0000256" key="4">
    <source>
        <dbReference type="ARBA" id="ARBA00022512"/>
    </source>
</evidence>
<keyword evidence="9" id="KW-0961">Cell wall biogenesis/degradation</keyword>
<evidence type="ECO:0000256" key="5">
    <source>
        <dbReference type="ARBA" id="ARBA00022525"/>
    </source>
</evidence>
<evidence type="ECO:0000256" key="9">
    <source>
        <dbReference type="ARBA" id="ARBA00023316"/>
    </source>
</evidence>
<organism evidence="14 15">
    <name type="scientific">Spinacia oleracea</name>
    <name type="common">Spinach</name>
    <dbReference type="NCBI Taxonomy" id="3562"/>
    <lineage>
        <taxon>Eukaryota</taxon>
        <taxon>Viridiplantae</taxon>
        <taxon>Streptophyta</taxon>
        <taxon>Embryophyta</taxon>
        <taxon>Tracheophyta</taxon>
        <taxon>Spermatophyta</taxon>
        <taxon>Magnoliopsida</taxon>
        <taxon>eudicotyledons</taxon>
        <taxon>Gunneridae</taxon>
        <taxon>Pentapetalae</taxon>
        <taxon>Caryophyllales</taxon>
        <taxon>Chenopodiaceae</taxon>
        <taxon>Chenopodioideae</taxon>
        <taxon>Anserineae</taxon>
        <taxon>Spinacia</taxon>
    </lineage>
</organism>
<accession>A0A9R0ICD1</accession>
<evidence type="ECO:0000256" key="2">
    <source>
        <dbReference type="ARBA" id="ARBA00008834"/>
    </source>
</evidence>
<dbReference type="GO" id="GO:0009830">
    <property type="term" value="P:cell wall modification involved in abscission"/>
    <property type="evidence" value="ECO:0007669"/>
    <property type="project" value="UniProtKB-ARBA"/>
</dbReference>
<dbReference type="GO" id="GO:0004650">
    <property type="term" value="F:polygalacturonase activity"/>
    <property type="evidence" value="ECO:0007669"/>
    <property type="project" value="UniProtKB-EC"/>
</dbReference>
<feature type="chain" id="PRO_5040324209" description="endo-polygalacturonase" evidence="13">
    <location>
        <begin position="25"/>
        <end position="416"/>
    </location>
</feature>
<dbReference type="AlphaFoldDB" id="A0A9R0ICD1"/>
<evidence type="ECO:0000256" key="8">
    <source>
        <dbReference type="ARBA" id="ARBA00023295"/>
    </source>
</evidence>
<dbReference type="InterPro" id="IPR000743">
    <property type="entry name" value="Glyco_hydro_28"/>
</dbReference>
<dbReference type="SUPFAM" id="SSF51126">
    <property type="entry name" value="Pectin lyase-like"/>
    <property type="match status" value="1"/>
</dbReference>
<proteinExistence type="inferred from homology"/>
<name>A0A9R0ICD1_SPIOL</name>
<evidence type="ECO:0000256" key="12">
    <source>
        <dbReference type="RuleBase" id="RU361169"/>
    </source>
</evidence>
<dbReference type="SMART" id="SM00710">
    <property type="entry name" value="PbH1"/>
    <property type="match status" value="6"/>
</dbReference>
<dbReference type="FunFam" id="2.160.20.10:FF:000028">
    <property type="entry name" value="Polygalacturonase QRT2"/>
    <property type="match status" value="1"/>
</dbReference>
<dbReference type="Gene3D" id="2.160.20.10">
    <property type="entry name" value="Single-stranded right-handed beta-helix, Pectin lyase-like"/>
    <property type="match status" value="1"/>
</dbReference>
<evidence type="ECO:0000256" key="1">
    <source>
        <dbReference type="ARBA" id="ARBA00004191"/>
    </source>
</evidence>
<gene>
    <name evidence="15" type="primary">LOC110786285</name>
</gene>
<keyword evidence="8 12" id="KW-0326">Glycosidase</keyword>
<dbReference type="EC" id="3.2.1.15" evidence="3"/>
<evidence type="ECO:0000313" key="14">
    <source>
        <dbReference type="Proteomes" id="UP000813463"/>
    </source>
</evidence>
<dbReference type="GO" id="GO:0045490">
    <property type="term" value="P:pectin catabolic process"/>
    <property type="evidence" value="ECO:0000318"/>
    <property type="project" value="GO_Central"/>
</dbReference>
<dbReference type="RefSeq" id="XP_021846527.1">
    <property type="nucleotide sequence ID" value="XM_021990835.2"/>
</dbReference>
<dbReference type="GO" id="GO:0009901">
    <property type="term" value="P:anther dehiscence"/>
    <property type="evidence" value="ECO:0000318"/>
    <property type="project" value="GO_Central"/>
</dbReference>
<sequence>MALQLRYVFPLLMIVALSCTSCYGRNIPKHRRHDVQNIRRALGSVQQIFNVDDYGAKGDGNTDDTLAFQKTWEQACSSSGGVLMVPSNKNYLLKQITFSGPCNSDTTVQISGTILASKDRSDFEKDKRHWLIFKKIDNLSFEGGGVIDGNGEIWWENSCKINKKLPCKHAPTALTLEECDNLAMSNLNIQNAQQMHVSFQTCHYVRVTGVNVTSPGHSPNTDGIHITSTNNIQVSNTNIATGDDCFSIESGSKTVRVTNVTCGPGHGISIGSLGDNGSEAHVSDIIVNGATLSGTTNGLRIKTWQGGSGVASNIKFQNIVLDNVDNPIIIDQEYCDQKKPCKKQVSAVQVKDVLYQNIRGTSSSEKAVVFDCSEDYPCEDITMENVKIESSKSDETTKAKCSNVQIAKAEDVSPQC</sequence>
<comment type="subcellular location">
    <subcellularLocation>
        <location evidence="1">Secreted</location>
        <location evidence="1">Cell wall</location>
    </subcellularLocation>
</comment>
<dbReference type="PROSITE" id="PS00502">
    <property type="entry name" value="POLYGALACTURONASE"/>
    <property type="match status" value="1"/>
</dbReference>
<dbReference type="InterPro" id="IPR011050">
    <property type="entry name" value="Pectin_lyase_fold/virulence"/>
</dbReference>
<comment type="catalytic activity">
    <reaction evidence="10">
        <text>(1,4-alpha-D-galacturonosyl)n+m + H2O = (1,4-alpha-D-galacturonosyl)n + (1,4-alpha-D-galacturonosyl)m.</text>
        <dbReference type="EC" id="3.2.1.15"/>
    </reaction>
</comment>
<reference evidence="15" key="2">
    <citation type="submission" date="2025-08" db="UniProtKB">
        <authorList>
            <consortium name="RefSeq"/>
        </authorList>
    </citation>
    <scope>IDENTIFICATION</scope>
    <source>
        <tissue evidence="15">Leaf</tissue>
    </source>
</reference>
<feature type="signal peptide" evidence="13">
    <location>
        <begin position="1"/>
        <end position="24"/>
    </location>
</feature>
<dbReference type="GO" id="GO:0010047">
    <property type="term" value="P:fruit dehiscence"/>
    <property type="evidence" value="ECO:0000318"/>
    <property type="project" value="GO_Central"/>
</dbReference>
<dbReference type="GeneID" id="110786285"/>